<dbReference type="OrthoDB" id="422806at2759"/>
<feature type="compositionally biased region" description="Polar residues" evidence="1">
    <location>
        <begin position="808"/>
        <end position="821"/>
    </location>
</feature>
<dbReference type="CDD" id="cd00201">
    <property type="entry name" value="WW"/>
    <property type="match status" value="1"/>
</dbReference>
<comment type="caution">
    <text evidence="3">The sequence shown here is derived from an EMBL/GenBank/DDBJ whole genome shotgun (WGS) entry which is preliminary data.</text>
</comment>
<feature type="compositionally biased region" description="Basic and acidic residues" evidence="1">
    <location>
        <begin position="750"/>
        <end position="787"/>
    </location>
</feature>
<feature type="region of interest" description="Disordered" evidence="1">
    <location>
        <begin position="1"/>
        <end position="90"/>
    </location>
</feature>
<name>A0A9P1BP08_9DINO</name>
<feature type="compositionally biased region" description="Low complexity" evidence="1">
    <location>
        <begin position="1043"/>
        <end position="1061"/>
    </location>
</feature>
<dbReference type="Proteomes" id="UP001152797">
    <property type="component" value="Unassembled WGS sequence"/>
</dbReference>
<feature type="compositionally biased region" description="Low complexity" evidence="1">
    <location>
        <begin position="823"/>
        <end position="836"/>
    </location>
</feature>
<feature type="compositionally biased region" description="Low complexity" evidence="1">
    <location>
        <begin position="1113"/>
        <end position="1130"/>
    </location>
</feature>
<feature type="compositionally biased region" description="Basic and acidic residues" evidence="1">
    <location>
        <begin position="57"/>
        <end position="79"/>
    </location>
</feature>
<dbReference type="Pfam" id="PF03407">
    <property type="entry name" value="Nucleotid_trans"/>
    <property type="match status" value="1"/>
</dbReference>
<dbReference type="InterPro" id="IPR005069">
    <property type="entry name" value="Nucl-diP-sugar_transferase"/>
</dbReference>
<evidence type="ECO:0000313" key="3">
    <source>
        <dbReference type="EMBL" id="CAI3975356.1"/>
    </source>
</evidence>
<dbReference type="SUPFAM" id="SSF51045">
    <property type="entry name" value="WW domain"/>
    <property type="match status" value="1"/>
</dbReference>
<dbReference type="InterPro" id="IPR001202">
    <property type="entry name" value="WW_dom"/>
</dbReference>
<dbReference type="PROSITE" id="PS50020">
    <property type="entry name" value="WW_DOMAIN_2"/>
    <property type="match status" value="1"/>
</dbReference>
<dbReference type="Pfam" id="PF00397">
    <property type="entry name" value="WW"/>
    <property type="match status" value="1"/>
</dbReference>
<feature type="compositionally biased region" description="Basic residues" evidence="1">
    <location>
        <begin position="26"/>
        <end position="56"/>
    </location>
</feature>
<dbReference type="EMBL" id="CAMXCT030000199">
    <property type="protein sequence ID" value="CAL4762668.1"/>
    <property type="molecule type" value="Genomic_DNA"/>
</dbReference>
<dbReference type="SMART" id="SM00456">
    <property type="entry name" value="WW"/>
    <property type="match status" value="1"/>
</dbReference>
<sequence length="1785" mass="195940">MDKSGPGSSKPKKKDHASKANEKPKDKPHKTDKKEKHKKPKNNKEHKKEKKEKKRKHDENVLAKEGDVSEDELPPRDDASEGGEEADLWNSIGTVMDTAPEERKLDVTVGGTPEPQGKQPPTPVEDHVIQVPADIMDRVADKLPAVGNMVKTAMLVMKGSTVHISGPLEAKLRASQGLAAVLDNRVAEGVPDVTTVHVLPEWVDTWDGCKALEDELQVLIVFERLRGQSAFSHGHLAGLPYKQMNSEGQEFEKYQPVIVKKISPGGTRVQVTWCFDGLLKDEDSSKLQAAVRVSIMGTQQSRAKAVLRILMSADQGAQGLLASQLEALEKAGDVFGCDGGPGSYGLQKFDMMVDTPHVRKFMRQGEWPDAAGEGHELLDRVKQVSKCSILWVYQRTVGVTTSYQSTTQQLLVAVGSRTQRWIAAELLRMMIVSLGAVRTGTCLGALPSKLAEDCTLLVVPQQALPKFFGKLRTNYKKLMEDTNTIVIPIRDLKGSEKGKAYVGEVDNFMETMYKAAADDGTEFAIFGSPLGQKVAMVKTLIEIERTVPGYAIRTFPPEEKVDESKYTGLDRVRLSYDFQEDASNKKAEILSSASGCHVECSNDLLLLVGGCKERARARDYARLMAGKTFGKNQNQFPSLENAETRPDILGIWVSDAASKSRWFKDKLKILMADSGLCAFFLDSMNESGERRLCFAGRKLEENCHDVENNDAIAQTLEKTRVAVDFVLGKDRSGSSEAWWSEWSWQRKRQSKESTQDEPNEKMAKTDAKPAEEKYWQREPPKMQEFDNWKSWNWNDQNTDAAAHDGTRETTSWTDENSSWQSGDADWSAWEGWSSWEWSKEKDRNAQPSTPASFGPHGNSAPQTPAPLMHHAAPQTPASFGPHGSAAPQTPLPISAGTKTLGCPANSVPGPATPAFHNGHVANTPRSNVPEPATPAFQKSSQTPHAAPNSTRSVSGPVTPAVRKSHVPEPATPAFHKGHASTIPHSTVPEPNTPAQAARSVAEPHTPAFRKGPTSNTPRSTVPEPATPAFPKSHTSNAPHSRVPEPATPACPKAAKAPPANALAAPDQALRLQVSANVPGPATPAAPQSAPVGSALASGVRPGPITPAMLRAPPANAATSAATGGASGQTSDEPELPPGWQKCISKKYGKAYYFNAQLKKSQYESCHKVLPPTMRTEEHVVLRRVQDAFAECALGTLSAVLLVSLCTADCSGKTGWTYGIFDDLWRALLLGPSAVPLYMLGTSAWPIASLLAKWQSFCFDPGSRSKEPQLCEQQEVTNFLSHAEEAAQDHLMPLLWQPREKAGAAEVMLGMFVATTLRPLTSFMNSGPHAEPDFASTCTAVICAEAATLLLIRLLGPPVSRDPLHSPRLLELTSAIAKTPFLNLTQGSVVFSAVLAVTHYVSWRSHDTFLDIKHAEVKDVLHTGWVQQTAGCENGCNLLQHFQNQGIAGLQKLWEAASSNSHLSPLWKQIARWLNSLERKKPTPVYVAAGCGAINVRWLMYFLNRAADLRLPQVIFVTAEVEWLLACEDVRHSRKMTGLLCIRIGHGYIKPLDLHDKAKFYLFPILLSLGMDIVSLDLDVFLFKDPTAWLLQAVYRQKAPPLDVAVMDHFDGTCLNAGVIFVRASDSALLWVLQYINWMHIYPFGHYQNGLDAFLKHSVVEPQMPEQLTNVSYGVLAADLEYVTLAGWTGSMHKQRHRALLLHFTSATSMGLSPMERQAQLLNLFNATARRSSEKEPDVRRLQMAKWKVLNRLKTSAQRWKTPCYVGIHTTVAQLVEAGLYEEILS</sequence>
<feature type="compositionally biased region" description="Polar residues" evidence="1">
    <location>
        <begin position="789"/>
        <end position="799"/>
    </location>
</feature>
<proteinExistence type="predicted"/>
<dbReference type="Gene3D" id="2.20.70.10">
    <property type="match status" value="1"/>
</dbReference>
<dbReference type="InterPro" id="IPR036020">
    <property type="entry name" value="WW_dom_sf"/>
</dbReference>
<dbReference type="EMBL" id="CAMXCT020000199">
    <property type="protein sequence ID" value="CAL1128731.1"/>
    <property type="molecule type" value="Genomic_DNA"/>
</dbReference>
<keyword evidence="5" id="KW-1185">Reference proteome</keyword>
<evidence type="ECO:0000313" key="4">
    <source>
        <dbReference type="EMBL" id="CAL4762668.1"/>
    </source>
</evidence>
<feature type="domain" description="WW" evidence="2">
    <location>
        <begin position="1133"/>
        <end position="1163"/>
    </location>
</feature>
<feature type="region of interest" description="Disordered" evidence="1">
    <location>
        <begin position="747"/>
        <end position="1061"/>
    </location>
</feature>
<evidence type="ECO:0000313" key="5">
    <source>
        <dbReference type="Proteomes" id="UP001152797"/>
    </source>
</evidence>
<protein>
    <recommendedName>
        <fullName evidence="2">WW domain-containing protein</fullName>
    </recommendedName>
</protein>
<evidence type="ECO:0000256" key="1">
    <source>
        <dbReference type="SAM" id="MobiDB-lite"/>
    </source>
</evidence>
<evidence type="ECO:0000259" key="2">
    <source>
        <dbReference type="PROSITE" id="PS50020"/>
    </source>
</evidence>
<gene>
    <name evidence="3" type="ORF">C1SCF055_LOCUS3688</name>
</gene>
<reference evidence="4 5" key="2">
    <citation type="submission" date="2024-05" db="EMBL/GenBank/DDBJ databases">
        <authorList>
            <person name="Chen Y."/>
            <person name="Shah S."/>
            <person name="Dougan E. K."/>
            <person name="Thang M."/>
            <person name="Chan C."/>
        </authorList>
    </citation>
    <scope>NUCLEOTIDE SEQUENCE [LARGE SCALE GENOMIC DNA]</scope>
</reference>
<feature type="region of interest" description="Disordered" evidence="1">
    <location>
        <begin position="1113"/>
        <end position="1137"/>
    </location>
</feature>
<organism evidence="3">
    <name type="scientific">Cladocopium goreaui</name>
    <dbReference type="NCBI Taxonomy" id="2562237"/>
    <lineage>
        <taxon>Eukaryota</taxon>
        <taxon>Sar</taxon>
        <taxon>Alveolata</taxon>
        <taxon>Dinophyceae</taxon>
        <taxon>Suessiales</taxon>
        <taxon>Symbiodiniaceae</taxon>
        <taxon>Cladocopium</taxon>
    </lineage>
</organism>
<accession>A0A9P1BP08</accession>
<feature type="compositionally biased region" description="Polar residues" evidence="1">
    <location>
        <begin position="936"/>
        <end position="955"/>
    </location>
</feature>
<dbReference type="EMBL" id="CAMXCT010000199">
    <property type="protein sequence ID" value="CAI3975356.1"/>
    <property type="molecule type" value="Genomic_DNA"/>
</dbReference>
<feature type="region of interest" description="Disordered" evidence="1">
    <location>
        <begin position="1076"/>
        <end position="1095"/>
    </location>
</feature>
<reference evidence="3" key="1">
    <citation type="submission" date="2022-10" db="EMBL/GenBank/DDBJ databases">
        <authorList>
            <person name="Chen Y."/>
            <person name="Dougan E. K."/>
            <person name="Chan C."/>
            <person name="Rhodes N."/>
            <person name="Thang M."/>
        </authorList>
    </citation>
    <scope>NUCLEOTIDE SEQUENCE</scope>
</reference>
<feature type="compositionally biased region" description="Polar residues" evidence="1">
    <location>
        <begin position="982"/>
        <end position="994"/>
    </location>
</feature>